<evidence type="ECO:0000259" key="1">
    <source>
        <dbReference type="PROSITE" id="PS50060"/>
    </source>
</evidence>
<dbReference type="InterPro" id="IPR000998">
    <property type="entry name" value="MAM_dom"/>
</dbReference>
<reference evidence="2" key="1">
    <citation type="submission" date="2017-02" db="UniProtKB">
        <authorList>
            <consortium name="WormBaseParasite"/>
        </authorList>
    </citation>
    <scope>IDENTIFICATION</scope>
</reference>
<feature type="domain" description="MAM" evidence="1">
    <location>
        <begin position="369"/>
        <end position="479"/>
    </location>
</feature>
<feature type="domain" description="MAM" evidence="1">
    <location>
        <begin position="499"/>
        <end position="525"/>
    </location>
</feature>
<organism evidence="2">
    <name type="scientific">Hydatigena taeniaeformis</name>
    <name type="common">Feline tapeworm</name>
    <name type="synonym">Taenia taeniaeformis</name>
    <dbReference type="NCBI Taxonomy" id="6205"/>
    <lineage>
        <taxon>Eukaryota</taxon>
        <taxon>Metazoa</taxon>
        <taxon>Spiralia</taxon>
        <taxon>Lophotrochozoa</taxon>
        <taxon>Platyhelminthes</taxon>
        <taxon>Cestoda</taxon>
        <taxon>Eucestoda</taxon>
        <taxon>Cyclophyllidea</taxon>
        <taxon>Taeniidae</taxon>
        <taxon>Hydatigera</taxon>
    </lineage>
</organism>
<dbReference type="Gene3D" id="2.60.120.200">
    <property type="match status" value="1"/>
</dbReference>
<dbReference type="STRING" id="6205.A0A0R3X9U3"/>
<protein>
    <submittedName>
        <fullName evidence="2">MAM domain-containing protein</fullName>
    </submittedName>
</protein>
<proteinExistence type="predicted"/>
<accession>A0A0R3X9U3</accession>
<sequence length="893" mass="101056">LADWTNDLTSWHHKWEIERSQLCLVTNSGSDAKYRSPWSSSTRKKFSNSSADVQARLWSSPIPSDVGIRCLVLSYFITGNVDAVKSVRLSLLQHHDVHLQHSRMFIQLPDVSVVFLTNTVLHLHQKPPGSFLTWTLAEDVKEWTHDSDNWLQKWVSQIANQKFLFLHAIIFHRSRRSILLLEQDFPAETIIQAQLSKPLLTWTLSEDLEEWANDGENWLQKWRVSSIGNQSLVCLQAKPTHQNRQPILLSRKKDATKSNIRARLLSPPIPSDLNLRCLVITYAFTSRHGLQIPKGMRLILLQRQKGCLCFNFLYRFPYTSLFVHPLSIQMFRIRNVRRALKGIGHHLSIPKTVHCFLGFCLSIIGATSLTCDFENGSLCEWGNDLNNWLATWRVESSALCFKPLRQYSKSRAELLARLYSPFLSEESAIGCVKLSYIISVKSSRSDSIEQSARLSLMQKQMGKLLTHSKRSCLWWRYFLGVADLFSALAAIPGGRTSLFSCDFESAGIQFFCGWNIDPRDSGAMWSAAWSPNLHTNMLCLTPTASESVVAGVHTDGNYDNLDLSDPHKAVMRAKFWSPKFRLTKADALFTLSLSLLLDRTSLNCAFENGSICEWTNDPNNWFATWKVLNSLLCLRQHRPASGKQTKLSARLYSPFLTQQSRIGCVKLNYAIFSGASLNCTFDNGSLCAWSNDQSNWLATWEIMDGKNSVLCLKPLRIPSEAMAEMSARLYSRFLSVQDGIGCLKFSFIVSLSGGRSNTQLEQSAKTAFVYFLSEVSASLFACDFEMQGPKSLCGWKDDPRDNGIAWSIVWNPDLHTNILCMTLAASSRYGTDNDENFGFGGSNDPLMRAKLWSPKFHAVKTDPAPQCVKFSFRFDQLDVELSSSLSLMRHSAR</sequence>
<evidence type="ECO:0000313" key="2">
    <source>
        <dbReference type="WBParaSite" id="TTAC_0001031801-mRNA-1"/>
    </source>
</evidence>
<feature type="domain" description="MAM" evidence="1">
    <location>
        <begin position="780"/>
        <end position="806"/>
    </location>
</feature>
<dbReference type="PROSITE" id="PS50060">
    <property type="entry name" value="MAM_2"/>
    <property type="match status" value="3"/>
</dbReference>
<dbReference type="GO" id="GO:0016020">
    <property type="term" value="C:membrane"/>
    <property type="evidence" value="ECO:0007669"/>
    <property type="project" value="InterPro"/>
</dbReference>
<dbReference type="AlphaFoldDB" id="A0A0R3X9U3"/>
<name>A0A0R3X9U3_HYDTA</name>
<dbReference type="WBParaSite" id="TTAC_0001031801-mRNA-1">
    <property type="protein sequence ID" value="TTAC_0001031801-mRNA-1"/>
    <property type="gene ID" value="TTAC_0001031801"/>
</dbReference>